<dbReference type="AlphaFoldDB" id="A0A2N5WYT8"/>
<reference evidence="2 3" key="1">
    <citation type="submission" date="2018-01" db="EMBL/GenBank/DDBJ databases">
        <title>The draft genome sequence of Halioglobus lutimaris HF004.</title>
        <authorList>
            <person name="Du Z.-J."/>
            <person name="Shi M.-J."/>
        </authorList>
    </citation>
    <scope>NUCLEOTIDE SEQUENCE [LARGE SCALE GENOMIC DNA]</scope>
    <source>
        <strain evidence="2 3">HF004</strain>
    </source>
</reference>
<proteinExistence type="predicted"/>
<dbReference type="EMBL" id="PKUS01000030">
    <property type="protein sequence ID" value="PLW67390.1"/>
    <property type="molecule type" value="Genomic_DNA"/>
</dbReference>
<evidence type="ECO:0000259" key="1">
    <source>
        <dbReference type="SMART" id="SM00460"/>
    </source>
</evidence>
<evidence type="ECO:0000313" key="3">
    <source>
        <dbReference type="Proteomes" id="UP000235005"/>
    </source>
</evidence>
<dbReference type="Gene3D" id="3.10.620.30">
    <property type="match status" value="1"/>
</dbReference>
<name>A0A2N5WYT8_9GAMM</name>
<evidence type="ECO:0000313" key="2">
    <source>
        <dbReference type="EMBL" id="PLW67390.1"/>
    </source>
</evidence>
<feature type="domain" description="Transglutaminase-like" evidence="1">
    <location>
        <begin position="67"/>
        <end position="139"/>
    </location>
</feature>
<dbReference type="PANTHER" id="PTHR33490">
    <property type="entry name" value="BLR5614 PROTEIN-RELATED"/>
    <property type="match status" value="1"/>
</dbReference>
<gene>
    <name evidence="2" type="ORF">C0039_17570</name>
</gene>
<dbReference type="OrthoDB" id="4697328at2"/>
<dbReference type="SMART" id="SM00460">
    <property type="entry name" value="TGc"/>
    <property type="match status" value="1"/>
</dbReference>
<dbReference type="RefSeq" id="WP_076001095.1">
    <property type="nucleotide sequence ID" value="NZ_PKUS01000030.1"/>
</dbReference>
<keyword evidence="3" id="KW-1185">Reference proteome</keyword>
<dbReference type="PANTHER" id="PTHR33490:SF3">
    <property type="entry name" value="CONSERVED INTEGRAL MEMBRANE PROTEIN"/>
    <property type="match status" value="1"/>
</dbReference>
<accession>A0A2N5WYT8</accession>
<sequence>MNQKYLRPSRFIDSDHPDIVELVRSLVDSTASDQANAVALYYWARDEIRYNPYSVGGKPDDYLASTTLRTGESWCVPKALLLAAMCRAAGIPARVGFADVRNHLSTERMREMMETDLFYFHGYTSVFLNGQWVKATPAFNIELCDRFGLLPLEFDGTQDSLYHSFDRAGNRHMEYVNDRGEHLDLPYDEMMGVFRLHYPKMMQALGAADMQPQQWNDDVDSEVQKQPLPAS</sequence>
<dbReference type="Pfam" id="PF01841">
    <property type="entry name" value="Transglut_core"/>
    <property type="match status" value="1"/>
</dbReference>
<comment type="caution">
    <text evidence="2">The sequence shown here is derived from an EMBL/GenBank/DDBJ whole genome shotgun (WGS) entry which is preliminary data.</text>
</comment>
<dbReference type="InterPro" id="IPR002931">
    <property type="entry name" value="Transglutaminase-like"/>
</dbReference>
<organism evidence="2 3">
    <name type="scientific">Pseudohalioglobus lutimaris</name>
    <dbReference type="NCBI Taxonomy" id="1737061"/>
    <lineage>
        <taxon>Bacteria</taxon>
        <taxon>Pseudomonadati</taxon>
        <taxon>Pseudomonadota</taxon>
        <taxon>Gammaproteobacteria</taxon>
        <taxon>Cellvibrionales</taxon>
        <taxon>Halieaceae</taxon>
        <taxon>Pseudohalioglobus</taxon>
    </lineage>
</organism>
<protein>
    <submittedName>
        <fullName evidence="2">Transglutaminase family protein</fullName>
    </submittedName>
</protein>
<dbReference type="Proteomes" id="UP000235005">
    <property type="component" value="Unassembled WGS sequence"/>
</dbReference>
<dbReference type="SUPFAM" id="SSF54001">
    <property type="entry name" value="Cysteine proteinases"/>
    <property type="match status" value="1"/>
</dbReference>
<dbReference type="InterPro" id="IPR038765">
    <property type="entry name" value="Papain-like_cys_pep_sf"/>
</dbReference>